<reference evidence="2" key="1">
    <citation type="submission" date="2016-11" db="UniProtKB">
        <authorList>
            <consortium name="WormBaseParasite"/>
        </authorList>
    </citation>
    <scope>IDENTIFICATION</scope>
</reference>
<accession>A0A1I7ZJ81</accession>
<evidence type="ECO:0000313" key="1">
    <source>
        <dbReference type="Proteomes" id="UP000095287"/>
    </source>
</evidence>
<organism evidence="1 2">
    <name type="scientific">Steinernema glaseri</name>
    <dbReference type="NCBI Taxonomy" id="37863"/>
    <lineage>
        <taxon>Eukaryota</taxon>
        <taxon>Metazoa</taxon>
        <taxon>Ecdysozoa</taxon>
        <taxon>Nematoda</taxon>
        <taxon>Chromadorea</taxon>
        <taxon>Rhabditida</taxon>
        <taxon>Tylenchina</taxon>
        <taxon>Panagrolaimomorpha</taxon>
        <taxon>Strongyloidoidea</taxon>
        <taxon>Steinernematidae</taxon>
        <taxon>Steinernema</taxon>
    </lineage>
</organism>
<dbReference type="Proteomes" id="UP000095287">
    <property type="component" value="Unplaced"/>
</dbReference>
<keyword evidence="1" id="KW-1185">Reference proteome</keyword>
<evidence type="ECO:0000313" key="2">
    <source>
        <dbReference type="WBParaSite" id="L893_g26836.t1"/>
    </source>
</evidence>
<protein>
    <submittedName>
        <fullName evidence="2">Uncharacterized protein</fullName>
    </submittedName>
</protein>
<proteinExistence type="predicted"/>
<dbReference type="WBParaSite" id="L893_g26836.t1">
    <property type="protein sequence ID" value="L893_g26836.t1"/>
    <property type="gene ID" value="L893_g26836"/>
</dbReference>
<sequence length="68" mass="7820">MSSCFHGATRLRQIFASGPGKCNARWAVKMALDYNSQCTTPVQAEVSELDQNETEWSVRVDEDERRRR</sequence>
<dbReference type="AlphaFoldDB" id="A0A1I7ZJ81"/>
<name>A0A1I7ZJ81_9BILA</name>